<reference evidence="1" key="1">
    <citation type="submission" date="2023-10" db="EMBL/GenBank/DDBJ databases">
        <title>Genomic and proteomic analysis of Leptospira interrogans strain CUDO8.</title>
        <authorList>
            <person name="Boonciew P."/>
            <person name="Kurilung A."/>
            <person name="Prapasarakul N."/>
        </authorList>
    </citation>
    <scope>NUCLEOTIDE SEQUENCE</scope>
    <source>
        <strain evidence="1">CUDO8</strain>
    </source>
</reference>
<organism evidence="1 2">
    <name type="scientific">Leptospira interrogans</name>
    <dbReference type="NCBI Taxonomy" id="173"/>
    <lineage>
        <taxon>Bacteria</taxon>
        <taxon>Pseudomonadati</taxon>
        <taxon>Spirochaetota</taxon>
        <taxon>Spirochaetia</taxon>
        <taxon>Leptospirales</taxon>
        <taxon>Leptospiraceae</taxon>
        <taxon>Leptospira</taxon>
    </lineage>
</organism>
<dbReference type="Proteomes" id="UP000218471">
    <property type="component" value="Unassembled WGS sequence"/>
</dbReference>
<evidence type="ECO:0000313" key="2">
    <source>
        <dbReference type="Proteomes" id="UP000218471"/>
    </source>
</evidence>
<dbReference type="EMBL" id="NKYG02000001">
    <property type="protein sequence ID" value="KAK2620558.1"/>
    <property type="molecule type" value="Genomic_DNA"/>
</dbReference>
<dbReference type="AlphaFoldDB" id="A0AAV9FV15"/>
<evidence type="ECO:0008006" key="3">
    <source>
        <dbReference type="Google" id="ProtNLM"/>
    </source>
</evidence>
<protein>
    <recommendedName>
        <fullName evidence="3">Lipoprotein</fullName>
    </recommendedName>
</protein>
<comment type="caution">
    <text evidence="1">The sequence shown here is derived from an EMBL/GenBank/DDBJ whole genome shotgun (WGS) entry which is preliminary data.</text>
</comment>
<dbReference type="RefSeq" id="WP_176484999.1">
    <property type="nucleotide sequence ID" value="NZ_NKYG02000001.1"/>
</dbReference>
<evidence type="ECO:0000313" key="1">
    <source>
        <dbReference type="EMBL" id="KAK2620558.1"/>
    </source>
</evidence>
<gene>
    <name evidence="1" type="ORF">CFV95_016875</name>
</gene>
<name>A0AAV9FV15_LEPIR</name>
<accession>A0AAV9FV15</accession>
<proteinExistence type="predicted"/>
<sequence>MRKYMSVVIYTVISLLVETNCMIDDPGTISGAEANHIITERVLIKMYSCGLVKYTYDPKDNNPDPNMRALSKETANIFFLMATIFVRFEAFGLYERYKLKDIHDCADDLDLVKCEELERGWNTDVNMGWFIGSLVCKDVQSR</sequence>